<dbReference type="GO" id="GO:0016787">
    <property type="term" value="F:hydrolase activity"/>
    <property type="evidence" value="ECO:0007669"/>
    <property type="project" value="UniProtKB-KW"/>
</dbReference>
<dbReference type="PANTHER" id="PTHR20935">
    <property type="entry name" value="PHOSPHOGLYCERATE MUTASE-RELATED"/>
    <property type="match status" value="1"/>
</dbReference>
<accession>D3PYG5</accession>
<dbReference type="SUPFAM" id="SSF53254">
    <property type="entry name" value="Phosphoglycerate mutase-like"/>
    <property type="match status" value="1"/>
</dbReference>
<dbReference type="Gene3D" id="3.40.50.1240">
    <property type="entry name" value="Phosphoglycerate mutase-like"/>
    <property type="match status" value="1"/>
</dbReference>
<dbReference type="SMART" id="SM00855">
    <property type="entry name" value="PGAM"/>
    <property type="match status" value="1"/>
</dbReference>
<dbReference type="eggNOG" id="COG0406">
    <property type="taxonomic scope" value="Bacteria"/>
</dbReference>
<sequence length="205" mass="22780">MPQHRLLYLVRHGAYEHDPNGSVDDGRLTDLGRQQASLLADRLAEVPFDVVHHSTALRAVQTADVLAFRFSGIPRHADELLRECIPTIPDDDVLTSSQQDFFAQLPDEVRAEGPLQAKSAVDRYTTVTDTDTTELVVSHGNLINYFVASAMDAPAHGWLRPVDYHCGLTVIRYSSDSGPRVITYNDVGHLPPELRGIDYPDPLRV</sequence>
<reference evidence="2 3" key="1">
    <citation type="journal article" date="2009" name="Stand. Genomic Sci.">
        <title>Complete genome sequence of Stackebrandtia nassauensis type strain (LLR-40K-21).</title>
        <authorList>
            <person name="Munk C."/>
            <person name="Lapidus A."/>
            <person name="Copeland A."/>
            <person name="Jando M."/>
            <person name="Mayilraj S."/>
            <person name="Glavina Del Rio T."/>
            <person name="Nolan M."/>
            <person name="Chen F."/>
            <person name="Lucas S."/>
            <person name="Tice H."/>
            <person name="Cheng J.F."/>
            <person name="Han C."/>
            <person name="Detter J.C."/>
            <person name="Bruce D."/>
            <person name="Goodwin L."/>
            <person name="Chain P."/>
            <person name="Pitluck S."/>
            <person name="Goker M."/>
            <person name="Ovchinikova G."/>
            <person name="Pati A."/>
            <person name="Ivanova N."/>
            <person name="Mavromatis K."/>
            <person name="Chen A."/>
            <person name="Palaniappan K."/>
            <person name="Land M."/>
            <person name="Hauser L."/>
            <person name="Chang Y.J."/>
            <person name="Jeffries C.D."/>
            <person name="Bristow J."/>
            <person name="Eisen J.A."/>
            <person name="Markowitz V."/>
            <person name="Hugenholtz P."/>
            <person name="Kyrpides N.C."/>
            <person name="Klenk H.P."/>
        </authorList>
    </citation>
    <scope>NUCLEOTIDE SEQUENCE [LARGE SCALE GENOMIC DNA]</scope>
    <source>
        <strain evidence="3">DSM 44728 / CIP 108903 / NRRL B-16338 / NBRC 102104 / LLR-40K-21</strain>
    </source>
</reference>
<gene>
    <name evidence="2" type="ordered locus">Snas_1836</name>
</gene>
<proteinExistence type="predicted"/>
<dbReference type="CDD" id="cd07067">
    <property type="entry name" value="HP_PGM_like"/>
    <property type="match status" value="1"/>
</dbReference>
<dbReference type="InterPro" id="IPR051021">
    <property type="entry name" value="Mito_Ser/Thr_phosphatase"/>
</dbReference>
<evidence type="ECO:0000256" key="1">
    <source>
        <dbReference type="ARBA" id="ARBA00022801"/>
    </source>
</evidence>
<dbReference type="STRING" id="446470.Snas_1836"/>
<dbReference type="RefSeq" id="WP_013017103.1">
    <property type="nucleotide sequence ID" value="NC_013947.1"/>
</dbReference>
<dbReference type="AlphaFoldDB" id="D3PYG5"/>
<keyword evidence="1" id="KW-0378">Hydrolase</keyword>
<dbReference type="Proteomes" id="UP000000844">
    <property type="component" value="Chromosome"/>
</dbReference>
<dbReference type="KEGG" id="sna:Snas_1836"/>
<evidence type="ECO:0000313" key="2">
    <source>
        <dbReference type="EMBL" id="ADD41532.1"/>
    </source>
</evidence>
<organism evidence="2 3">
    <name type="scientific">Stackebrandtia nassauensis (strain DSM 44728 / CIP 108903 / NRRL B-16338 / NBRC 102104 / LLR-40K-21)</name>
    <dbReference type="NCBI Taxonomy" id="446470"/>
    <lineage>
        <taxon>Bacteria</taxon>
        <taxon>Bacillati</taxon>
        <taxon>Actinomycetota</taxon>
        <taxon>Actinomycetes</taxon>
        <taxon>Glycomycetales</taxon>
        <taxon>Glycomycetaceae</taxon>
        <taxon>Stackebrandtia</taxon>
    </lineage>
</organism>
<evidence type="ECO:0000313" key="3">
    <source>
        <dbReference type="Proteomes" id="UP000000844"/>
    </source>
</evidence>
<dbReference type="PANTHER" id="PTHR20935:SF0">
    <property type="entry name" value="SERINE_THREONINE-PROTEIN PHOSPHATASE PGAM5, MITOCHONDRIAL"/>
    <property type="match status" value="1"/>
</dbReference>
<dbReference type="EMBL" id="CP001778">
    <property type="protein sequence ID" value="ADD41532.1"/>
    <property type="molecule type" value="Genomic_DNA"/>
</dbReference>
<dbReference type="HOGENOM" id="CLU_118076_0_0_11"/>
<dbReference type="Pfam" id="PF00300">
    <property type="entry name" value="His_Phos_1"/>
    <property type="match status" value="1"/>
</dbReference>
<protein>
    <submittedName>
        <fullName evidence="2">Phosphoglycerate mutase</fullName>
    </submittedName>
</protein>
<dbReference type="InterPro" id="IPR029033">
    <property type="entry name" value="His_PPase_superfam"/>
</dbReference>
<name>D3PYG5_STANL</name>
<dbReference type="InterPro" id="IPR013078">
    <property type="entry name" value="His_Pase_superF_clade-1"/>
</dbReference>
<keyword evidence="3" id="KW-1185">Reference proteome</keyword>
<dbReference type="OrthoDB" id="9800841at2"/>